<dbReference type="EMBL" id="JBEPNJ010000014">
    <property type="protein sequence ID" value="MET3773411.1"/>
    <property type="molecule type" value="Genomic_DNA"/>
</dbReference>
<sequence>MTKTTGTDPWPDRIRRGVIDGGERARRTWPQALLLALLVVLAIPAVLLVAPGFLGPEPPAPPPAAPEWQQAPATLSPHQGLRSLDASAAVPSRESLTAQVDPLLKADGGGGFTGIVQDALTGQVLFDRGASEGRVPASNMKLLTAMAALRTLGPEHRFSTTVTAGPAAGQVVLTGGGDVLLGPGESDAERVLGHAGLATLAARTVEGLQARGTTGEVKVLVDDSLFTGPALNPAWQEGDVAAGEVAPLYPLALNSARFDPAVTTGPRPQDSAITAAQEFAARLREAGAAAGLTVAAGVERSPGAAQGGADGGSGADPAVLAEVESATVAQQVDLMLRESDNYLAEALGRLAALATGQPGSNDGATAAVQAQVAAAGIPADSMKLVDVCGLAMGNQVSARQFAEVVRAMTAGTDARLREALDGFPVAGLTGTLDTRYGEGTTAGGAGLVRAKTGTLNTVLALSGYVVDADGRLLVFSFIGNGLTPGAAGNKVALDRAATALAACGCR</sequence>
<gene>
    <name evidence="1" type="ORF">ABIC98_003075</name>
</gene>
<organism evidence="1 2">
    <name type="scientific">Arthrobacter nitrophenolicus</name>
    <dbReference type="NCBI Taxonomy" id="683150"/>
    <lineage>
        <taxon>Bacteria</taxon>
        <taxon>Bacillati</taxon>
        <taxon>Actinomycetota</taxon>
        <taxon>Actinomycetes</taxon>
        <taxon>Micrococcales</taxon>
        <taxon>Micrococcaceae</taxon>
        <taxon>Arthrobacter</taxon>
    </lineage>
</organism>
<proteinExistence type="predicted"/>
<keyword evidence="1" id="KW-0378">Hydrolase</keyword>
<evidence type="ECO:0000313" key="1">
    <source>
        <dbReference type="EMBL" id="MET3773411.1"/>
    </source>
</evidence>
<keyword evidence="1" id="KW-0645">Protease</keyword>
<comment type="caution">
    <text evidence="1">The sequence shown here is derived from an EMBL/GenBank/DDBJ whole genome shotgun (WGS) entry which is preliminary data.</text>
</comment>
<reference evidence="1" key="1">
    <citation type="submission" date="2024-06" db="EMBL/GenBank/DDBJ databases">
        <title>Genomic Encyclopedia of Type Strains, Phase IV (KMG-IV): sequencing the most valuable type-strain genomes for metagenomic binning, comparative biology and taxonomic classification.</title>
        <authorList>
            <person name="Goeker M."/>
        </authorList>
    </citation>
    <scope>NUCLEOTIDE SEQUENCE</scope>
    <source>
        <strain evidence="1">SJCon</strain>
    </source>
</reference>
<name>A0ACC6TI56_9MICC</name>
<dbReference type="Proteomes" id="UP001549207">
    <property type="component" value="Unassembled WGS sequence"/>
</dbReference>
<evidence type="ECO:0000313" key="2">
    <source>
        <dbReference type="Proteomes" id="UP001549207"/>
    </source>
</evidence>
<keyword evidence="1" id="KW-0121">Carboxypeptidase</keyword>
<keyword evidence="2" id="KW-1185">Reference proteome</keyword>
<dbReference type="EC" id="3.4.21.-" evidence="1"/>
<accession>A0ACC6TI56</accession>
<protein>
    <submittedName>
        <fullName evidence="1">D-alanyl-D-alanine carboxypeptidase/D-alanyl-D-alanine-endopeptidase (Penicillin-binding protein 4)</fullName>
        <ecNumber evidence="1">3.4.16.4</ecNumber>
        <ecNumber evidence="1">3.4.21.-</ecNumber>
    </submittedName>
</protein>
<dbReference type="EC" id="3.4.16.4" evidence="1"/>